<evidence type="ECO:0000313" key="10">
    <source>
        <dbReference type="EMBL" id="KAI6653701.1"/>
    </source>
</evidence>
<feature type="domain" description="Vacuolar protein sorting-associated protein 54 N-terminal" evidence="9">
    <location>
        <begin position="163"/>
        <end position="419"/>
    </location>
</feature>
<evidence type="ECO:0000256" key="3">
    <source>
        <dbReference type="ARBA" id="ARBA00017665"/>
    </source>
</evidence>
<comment type="caution">
    <text evidence="10">The sequence shown here is derived from an EMBL/GenBank/DDBJ whole genome shotgun (WGS) entry which is preliminary data.</text>
</comment>
<dbReference type="GO" id="GO:0006896">
    <property type="term" value="P:Golgi to vacuole transport"/>
    <property type="evidence" value="ECO:0007669"/>
    <property type="project" value="TreeGrafter"/>
</dbReference>
<gene>
    <name evidence="10" type="ORF">LOD99_3205</name>
</gene>
<keyword evidence="5" id="KW-0653">Protein transport</keyword>
<evidence type="ECO:0000256" key="5">
    <source>
        <dbReference type="ARBA" id="ARBA00022927"/>
    </source>
</evidence>
<keyword evidence="6" id="KW-0333">Golgi apparatus</keyword>
<feature type="domain" description="Vacuolar protein sorting-associated protein 54 C-terminal" evidence="8">
    <location>
        <begin position="664"/>
        <end position="795"/>
    </location>
</feature>
<dbReference type="Gene3D" id="1.20.1280.130">
    <property type="match status" value="1"/>
</dbReference>
<dbReference type="InterPro" id="IPR012501">
    <property type="entry name" value="Vps54_C"/>
</dbReference>
<evidence type="ECO:0000259" key="8">
    <source>
        <dbReference type="Pfam" id="PF07928"/>
    </source>
</evidence>
<accession>A0AAV7JYF0</accession>
<keyword evidence="4" id="KW-0813">Transport</keyword>
<keyword evidence="7" id="KW-0175">Coiled coil</keyword>
<dbReference type="EMBL" id="JAKMXF010000255">
    <property type="protein sequence ID" value="KAI6653701.1"/>
    <property type="molecule type" value="Genomic_DNA"/>
</dbReference>
<reference evidence="10 11" key="1">
    <citation type="journal article" date="2023" name="BMC Biol.">
        <title>The compact genome of the sponge Oopsacas minuta (Hexactinellida) is lacking key metazoan core genes.</title>
        <authorList>
            <person name="Santini S."/>
            <person name="Schenkelaars Q."/>
            <person name="Jourda C."/>
            <person name="Duchesne M."/>
            <person name="Belahbib H."/>
            <person name="Rocher C."/>
            <person name="Selva M."/>
            <person name="Riesgo A."/>
            <person name="Vervoort M."/>
            <person name="Leys S.P."/>
            <person name="Kodjabachian L."/>
            <person name="Le Bivic A."/>
            <person name="Borchiellini C."/>
            <person name="Claverie J.M."/>
            <person name="Renard E."/>
        </authorList>
    </citation>
    <scope>NUCLEOTIDE SEQUENCE [LARGE SCALE GENOMIC DNA]</scope>
    <source>
        <strain evidence="10">SPO-2</strain>
    </source>
</reference>
<protein>
    <recommendedName>
        <fullName evidence="3">Vacuolar protein sorting-associated protein 54</fullName>
    </recommendedName>
</protein>
<evidence type="ECO:0000256" key="7">
    <source>
        <dbReference type="ARBA" id="ARBA00023054"/>
    </source>
</evidence>
<dbReference type="Gene3D" id="6.10.250.860">
    <property type="match status" value="1"/>
</dbReference>
<organism evidence="10 11">
    <name type="scientific">Oopsacas minuta</name>
    <dbReference type="NCBI Taxonomy" id="111878"/>
    <lineage>
        <taxon>Eukaryota</taxon>
        <taxon>Metazoa</taxon>
        <taxon>Porifera</taxon>
        <taxon>Hexactinellida</taxon>
        <taxon>Hexasterophora</taxon>
        <taxon>Lyssacinosida</taxon>
        <taxon>Leucopsacidae</taxon>
        <taxon>Oopsacas</taxon>
    </lineage>
</organism>
<dbReference type="Pfam" id="PF07928">
    <property type="entry name" value="Vps54"/>
    <property type="match status" value="1"/>
</dbReference>
<dbReference type="InterPro" id="IPR039745">
    <property type="entry name" value="Vps54"/>
</dbReference>
<evidence type="ECO:0000256" key="1">
    <source>
        <dbReference type="ARBA" id="ARBA00004601"/>
    </source>
</evidence>
<comment type="similarity">
    <text evidence="2">Belongs to the VPS54 family.</text>
</comment>
<dbReference type="GO" id="GO:0019905">
    <property type="term" value="F:syntaxin binding"/>
    <property type="evidence" value="ECO:0007669"/>
    <property type="project" value="TreeGrafter"/>
</dbReference>
<comment type="subcellular location">
    <subcellularLocation>
        <location evidence="1">Golgi apparatus</location>
        <location evidence="1">trans-Golgi network</location>
    </subcellularLocation>
</comment>
<sequence>MSNIKYKDWDFYKASQVIPLALNDPNSIRPQDFFTVEWGDAFVYNSPLPDPIEPVHDISLAEFQPYLAYTSKLQHRIANNTRQKPQKDLQLRNGLKKESTTTNEAEFSRIPRYFFSSQFKLYNLETFQEVIPWNIFNTSSSNRVWSLIKRSTKRNEGCAHLLRTQLTHYLDVIETKLAYHVSIKSDEFFKILDSQEKLLKDIRDISYSTRSFRHALNTTCEVTIANKLLVFTQLRKKRRLEGICEKLKIMSLVHETLTTIQAQQITHDHVASLDLIGTAKDSLKSDLSGLHCFRHLSLILSNMGGVIEDKLEGEFTKLFFETVSLFGISDDSTIIDTDFEEQVAIMIARLSKQNRIHFLIPLREAIPDVMRSKFQQCLKKEMGSDAELEEVKLSELIQLLPYEEWVHLLSQIFNHLIKLTEKISYIFKIISSSSAALNPATRRGSVSGEYKRTQSPTHTKTNLELQLEDTQIDFMNDSQLDLRIQNLVAASSDVINSDDCNIPTDFTTVDTECSLTKEQVQAIHIQCMRLLETATDVLHLRCSYLVGLRAKSGQFEKLTSQEFFTLAQTLESFITHSQNITKCNCPHLRSVLLSHSKKFLEQFHEERMKKLSILLEQEQWIQQEVPSAIQLRINQLQEGLIGDRSPTHVDASLEQTHPTLTLNNKSYPVVFTLLILLNMIIDYCYCLQDIPLLVTDILTKLVKLIESFNTKSCHLVLGAGGLHAMGLKNISSRHLALVQRCLEALLVVLPLAEQCFYNKLTEKQKLLLNQFERTRIAIQKHQEQINIKIIEIMDETFRKHLNNWEVCVEQPSSAIKSVTKQMSTLYKVIYTIFTPDQIETLFIEVIIAFTKRFSNRLSKLSKSKVNLEEHVIQNELTYVHGAISTLHHLGNLDLEYFQVTFI</sequence>
<name>A0AAV7JYF0_9METZ</name>
<evidence type="ECO:0000313" key="11">
    <source>
        <dbReference type="Proteomes" id="UP001165289"/>
    </source>
</evidence>
<dbReference type="GO" id="GO:0042147">
    <property type="term" value="P:retrograde transport, endosome to Golgi"/>
    <property type="evidence" value="ECO:0007669"/>
    <property type="project" value="InterPro"/>
</dbReference>
<proteinExistence type="inferred from homology"/>
<dbReference type="GO" id="GO:0000938">
    <property type="term" value="C:GARP complex"/>
    <property type="evidence" value="ECO:0007669"/>
    <property type="project" value="InterPro"/>
</dbReference>
<evidence type="ECO:0000256" key="6">
    <source>
        <dbReference type="ARBA" id="ARBA00023034"/>
    </source>
</evidence>
<evidence type="ECO:0000259" key="9">
    <source>
        <dbReference type="Pfam" id="PF10475"/>
    </source>
</evidence>
<dbReference type="InterPro" id="IPR019515">
    <property type="entry name" value="VPS54_N"/>
</dbReference>
<evidence type="ECO:0000256" key="2">
    <source>
        <dbReference type="ARBA" id="ARBA00009150"/>
    </source>
</evidence>
<dbReference type="AlphaFoldDB" id="A0AAV7JYF0"/>
<keyword evidence="11" id="KW-1185">Reference proteome</keyword>
<dbReference type="GO" id="GO:0005829">
    <property type="term" value="C:cytosol"/>
    <property type="evidence" value="ECO:0007669"/>
    <property type="project" value="GOC"/>
</dbReference>
<dbReference type="PANTHER" id="PTHR12965:SF0">
    <property type="entry name" value="VACUOLAR PROTEIN SORTING-ASSOCIATED PROTEIN 54"/>
    <property type="match status" value="1"/>
</dbReference>
<dbReference type="Proteomes" id="UP001165289">
    <property type="component" value="Unassembled WGS sequence"/>
</dbReference>
<dbReference type="GO" id="GO:0015031">
    <property type="term" value="P:protein transport"/>
    <property type="evidence" value="ECO:0007669"/>
    <property type="project" value="UniProtKB-KW"/>
</dbReference>
<dbReference type="PANTHER" id="PTHR12965">
    <property type="entry name" value="VACUOLAR PROTEIN SORTING 54"/>
    <property type="match status" value="1"/>
</dbReference>
<evidence type="ECO:0000256" key="4">
    <source>
        <dbReference type="ARBA" id="ARBA00022448"/>
    </source>
</evidence>
<dbReference type="Pfam" id="PF10475">
    <property type="entry name" value="Vps54_N"/>
    <property type="match status" value="1"/>
</dbReference>